<comment type="caution">
    <text evidence="1">The sequence shown here is derived from an EMBL/GenBank/DDBJ whole genome shotgun (WGS) entry which is preliminary data.</text>
</comment>
<feature type="non-terminal residue" evidence="1">
    <location>
        <position position="92"/>
    </location>
</feature>
<protein>
    <submittedName>
        <fullName evidence="1">Uncharacterized protein</fullName>
    </submittedName>
</protein>
<name>A0AAW0RVR6_9HYPO</name>
<sequence length="92" mass="10521">MGTTSQIDLQKLVLPDWVESALSAIDGLFPSIRLYSSEPQQESFCTLRKFLEILTCNVWNYLASTLDQNRSTMFHEGLALLHEHLLAVFTYI</sequence>
<evidence type="ECO:0000313" key="1">
    <source>
        <dbReference type="EMBL" id="KAK8146262.1"/>
    </source>
</evidence>
<keyword evidence="2" id="KW-1185">Reference proteome</keyword>
<evidence type="ECO:0000313" key="2">
    <source>
        <dbReference type="Proteomes" id="UP001397290"/>
    </source>
</evidence>
<gene>
    <name evidence="1" type="ORF">G3M48_003388</name>
</gene>
<organism evidence="1 2">
    <name type="scientific">Beauveria asiatica</name>
    <dbReference type="NCBI Taxonomy" id="1069075"/>
    <lineage>
        <taxon>Eukaryota</taxon>
        <taxon>Fungi</taxon>
        <taxon>Dikarya</taxon>
        <taxon>Ascomycota</taxon>
        <taxon>Pezizomycotina</taxon>
        <taxon>Sordariomycetes</taxon>
        <taxon>Hypocreomycetidae</taxon>
        <taxon>Hypocreales</taxon>
        <taxon>Cordycipitaceae</taxon>
        <taxon>Beauveria</taxon>
    </lineage>
</organism>
<accession>A0AAW0RVR6</accession>
<dbReference type="EMBL" id="JAAHCF010000222">
    <property type="protein sequence ID" value="KAK8146262.1"/>
    <property type="molecule type" value="Genomic_DNA"/>
</dbReference>
<reference evidence="1 2" key="1">
    <citation type="submission" date="2020-02" db="EMBL/GenBank/DDBJ databases">
        <title>Comparative genomics of the hypocrealean fungal genus Beauvera.</title>
        <authorList>
            <person name="Showalter D.N."/>
            <person name="Bushley K.E."/>
            <person name="Rehner S.A."/>
        </authorList>
    </citation>
    <scope>NUCLEOTIDE SEQUENCE [LARGE SCALE GENOMIC DNA]</scope>
    <source>
        <strain evidence="1 2">ARSEF4384</strain>
    </source>
</reference>
<proteinExistence type="predicted"/>
<dbReference type="Proteomes" id="UP001397290">
    <property type="component" value="Unassembled WGS sequence"/>
</dbReference>
<dbReference type="AlphaFoldDB" id="A0AAW0RVR6"/>